<dbReference type="RefSeq" id="WP_377734778.1">
    <property type="nucleotide sequence ID" value="NZ_JBHSRI010000022.1"/>
</dbReference>
<proteinExistence type="predicted"/>
<reference evidence="2" key="1">
    <citation type="journal article" date="2019" name="Int. J. Syst. Evol. Microbiol.">
        <title>The Global Catalogue of Microorganisms (GCM) 10K type strain sequencing project: providing services to taxonomists for standard genome sequencing and annotation.</title>
        <authorList>
            <consortium name="The Broad Institute Genomics Platform"/>
            <consortium name="The Broad Institute Genome Sequencing Center for Infectious Disease"/>
            <person name="Wu L."/>
            <person name="Ma J."/>
        </authorList>
    </citation>
    <scope>NUCLEOTIDE SEQUENCE [LARGE SCALE GENOMIC DNA]</scope>
    <source>
        <strain evidence="2">CCUG 54527</strain>
    </source>
</reference>
<keyword evidence="2" id="KW-1185">Reference proteome</keyword>
<dbReference type="Proteomes" id="UP001596170">
    <property type="component" value="Unassembled WGS sequence"/>
</dbReference>
<sequence length="116" mass="13610">MYIEIYLYPVPEENKEQFLKINLEAERIYKEYGAIESETFTAASIQPEYGCSGMVSAVELRESEVLMLEINRYHNKVHHSQVLERVDNDELIEKLYYQMTKVIDVSRTVRGEFGLP</sequence>
<dbReference type="InterPro" id="IPR011008">
    <property type="entry name" value="Dimeric_a/b-barrel"/>
</dbReference>
<comment type="caution">
    <text evidence="1">The sequence shown here is derived from an EMBL/GenBank/DDBJ whole genome shotgun (WGS) entry which is preliminary data.</text>
</comment>
<evidence type="ECO:0000313" key="2">
    <source>
        <dbReference type="Proteomes" id="UP001596170"/>
    </source>
</evidence>
<evidence type="ECO:0000313" key="1">
    <source>
        <dbReference type="EMBL" id="MFC6040361.1"/>
    </source>
</evidence>
<dbReference type="EMBL" id="JBHSRI010000022">
    <property type="protein sequence ID" value="MFC6040361.1"/>
    <property type="molecule type" value="Genomic_DNA"/>
</dbReference>
<dbReference type="SUPFAM" id="SSF54909">
    <property type="entry name" value="Dimeric alpha+beta barrel"/>
    <property type="match status" value="1"/>
</dbReference>
<name>A0ABW1LA64_9BACL</name>
<dbReference type="Pfam" id="PF07237">
    <property type="entry name" value="DUF1428"/>
    <property type="match status" value="1"/>
</dbReference>
<dbReference type="Gene3D" id="3.30.70.100">
    <property type="match status" value="1"/>
</dbReference>
<organism evidence="1 2">
    <name type="scientific">Paenisporosarcina macmurdoensis</name>
    <dbReference type="NCBI Taxonomy" id="212659"/>
    <lineage>
        <taxon>Bacteria</taxon>
        <taxon>Bacillati</taxon>
        <taxon>Bacillota</taxon>
        <taxon>Bacilli</taxon>
        <taxon>Bacillales</taxon>
        <taxon>Caryophanaceae</taxon>
        <taxon>Paenisporosarcina</taxon>
    </lineage>
</organism>
<gene>
    <name evidence="1" type="ORF">ACFPYN_13110</name>
</gene>
<protein>
    <submittedName>
        <fullName evidence="1">DUF1428 family protein</fullName>
    </submittedName>
</protein>
<dbReference type="InterPro" id="IPR009874">
    <property type="entry name" value="DUF1428"/>
</dbReference>
<accession>A0ABW1LA64</accession>